<name>A0A3G1A6J0_9CREN</name>
<dbReference type="AlphaFoldDB" id="A0A3G1A6J0"/>
<dbReference type="SUPFAM" id="SSF53092">
    <property type="entry name" value="Creatinase/prolidase N-terminal domain"/>
    <property type="match status" value="1"/>
</dbReference>
<dbReference type="SUPFAM" id="SSF55920">
    <property type="entry name" value="Creatinase/aminopeptidase"/>
    <property type="match status" value="1"/>
</dbReference>
<evidence type="ECO:0000313" key="7">
    <source>
        <dbReference type="Proteomes" id="UP000266720"/>
    </source>
</evidence>
<feature type="domain" description="Peptidase M24" evidence="4">
    <location>
        <begin position="168"/>
        <end position="368"/>
    </location>
</feature>
<dbReference type="InterPro" id="IPR001131">
    <property type="entry name" value="Peptidase_M24B_aminopep-P_CS"/>
</dbReference>
<evidence type="ECO:0000259" key="4">
    <source>
        <dbReference type="Pfam" id="PF00557"/>
    </source>
</evidence>
<dbReference type="Gene3D" id="3.90.230.10">
    <property type="entry name" value="Creatinase/methionine aminopeptidase superfamily"/>
    <property type="match status" value="1"/>
</dbReference>
<keyword evidence="6" id="KW-0031">Aminopeptidase</keyword>
<dbReference type="PANTHER" id="PTHR46112:SF2">
    <property type="entry name" value="XAA-PRO AMINOPEPTIDASE P-RELATED"/>
    <property type="match status" value="1"/>
</dbReference>
<dbReference type="InterPro" id="IPR029149">
    <property type="entry name" value="Creatin/AminoP/Spt16_N"/>
</dbReference>
<keyword evidence="2" id="KW-0378">Hydrolase</keyword>
<dbReference type="KEGG" id="tcb:TCARB_1505"/>
<dbReference type="GO" id="GO:0046872">
    <property type="term" value="F:metal ion binding"/>
    <property type="evidence" value="ECO:0007669"/>
    <property type="project" value="UniProtKB-KW"/>
</dbReference>
<dbReference type="Pfam" id="PF00557">
    <property type="entry name" value="Peptidase_M24"/>
    <property type="match status" value="1"/>
</dbReference>
<organism evidence="6 7">
    <name type="scientific">Thermofilum adornatum 1505</name>
    <dbReference type="NCBI Taxonomy" id="697581"/>
    <lineage>
        <taxon>Archaea</taxon>
        <taxon>Thermoproteota</taxon>
        <taxon>Thermoprotei</taxon>
        <taxon>Thermofilales</taxon>
        <taxon>Thermofilaceae</taxon>
        <taxon>Thermofilum</taxon>
    </lineage>
</organism>
<reference evidence="7" key="1">
    <citation type="book" date="2010" name="EXTREMOPHILES" publisher="0:0-0">
        <title>Complete genome sequences of ten hyperthermophilic archaea reveal their metabolic capabilities and possible ecological roles.</title>
        <editorList>
            <person name="?"/>
        </editorList>
        <authorList>
            <person name="Ravin N.V."/>
            <person name="Mardanov A.V."/>
            <person name="Bonch-Osmolovskaya E.A."/>
            <person name="Skryabin K.G."/>
        </authorList>
    </citation>
    <scope>NUCLEOTIDE SEQUENCE [LARGE SCALE GENOMIC DNA]</scope>
    <source>
        <strain evidence="7">1505</strain>
    </source>
</reference>
<gene>
    <name evidence="6" type="ORF">TCARB_1505</name>
</gene>
<dbReference type="Proteomes" id="UP000266720">
    <property type="component" value="Chromosome"/>
</dbReference>
<evidence type="ECO:0000256" key="3">
    <source>
        <dbReference type="RuleBase" id="RU000590"/>
    </source>
</evidence>
<evidence type="ECO:0000259" key="5">
    <source>
        <dbReference type="Pfam" id="PF01321"/>
    </source>
</evidence>
<proteinExistence type="inferred from homology"/>
<sequence length="384" mass="42653">MPREIKRVLFIRMTPGLKVVINYKKHLENVIESILHKNGLSFLLVFSPSNIFYVTGSDAPSALVISQNGEVSALVTRLEYVRAVSEMRLGEAYAFTKQDEVSEYEKIIKGDLYEAVAQIVGSGEKIGIVGGSLELKDQLKGKLNRELADYTKEFYLLRRSKDDEEVRLMEQASRIAEQALRRAIDLIEPGVTESELAGEILRVIVSSGAEPSFPPIVAFGEHSAHPHAKPSLKKLMRGDLVKIDLGAKYQGYCSDMTRTFVYGDPSEKQKKIYRAVLRAQEASIDAVKEGVKAKDIHMIAYNVLKEEGLSAYFNHGLGHGVGIDIHEEPYLNSQSETELIVGDVVTIEPGVYLAGYGGVRIEDMLLVQRGTSRTLTFFTKDIAL</sequence>
<keyword evidence="6" id="KW-0645">Protease</keyword>
<feature type="domain" description="Creatinase N-terminal" evidence="5">
    <location>
        <begin position="33"/>
        <end position="158"/>
    </location>
</feature>
<dbReference type="STRING" id="697581.TCARB_1505"/>
<dbReference type="InterPro" id="IPR000994">
    <property type="entry name" value="Pept_M24"/>
</dbReference>
<accession>A0A3G1A6J0</accession>
<evidence type="ECO:0000256" key="2">
    <source>
        <dbReference type="ARBA" id="ARBA00022801"/>
    </source>
</evidence>
<protein>
    <submittedName>
        <fullName evidence="6">Aminopeptidase YpdF (MP-, MA-, MS-, AP-, NP-specific)</fullName>
    </submittedName>
</protein>
<comment type="similarity">
    <text evidence="3">Belongs to the peptidase M24B family.</text>
</comment>
<dbReference type="Pfam" id="PF01321">
    <property type="entry name" value="Creatinase_N"/>
    <property type="match status" value="1"/>
</dbReference>
<dbReference type="CDD" id="cd01092">
    <property type="entry name" value="APP-like"/>
    <property type="match status" value="1"/>
</dbReference>
<dbReference type="InterPro" id="IPR050659">
    <property type="entry name" value="Peptidase_M24B"/>
</dbReference>
<dbReference type="PANTHER" id="PTHR46112">
    <property type="entry name" value="AMINOPEPTIDASE"/>
    <property type="match status" value="1"/>
</dbReference>
<dbReference type="EMBL" id="CP007493">
    <property type="protein sequence ID" value="AJB42549.1"/>
    <property type="molecule type" value="Genomic_DNA"/>
</dbReference>
<dbReference type="PROSITE" id="PS00491">
    <property type="entry name" value="PROLINE_PEPTIDASE"/>
    <property type="match status" value="1"/>
</dbReference>
<evidence type="ECO:0000313" key="6">
    <source>
        <dbReference type="EMBL" id="AJB42549.1"/>
    </source>
</evidence>
<keyword evidence="1 3" id="KW-0479">Metal-binding</keyword>
<dbReference type="InterPro" id="IPR000587">
    <property type="entry name" value="Creatinase_N"/>
</dbReference>
<dbReference type="Gene3D" id="3.40.350.10">
    <property type="entry name" value="Creatinase/prolidase N-terminal domain"/>
    <property type="match status" value="1"/>
</dbReference>
<dbReference type="InterPro" id="IPR036005">
    <property type="entry name" value="Creatinase/aminopeptidase-like"/>
</dbReference>
<dbReference type="GO" id="GO:0004177">
    <property type="term" value="F:aminopeptidase activity"/>
    <property type="evidence" value="ECO:0007669"/>
    <property type="project" value="UniProtKB-KW"/>
</dbReference>
<evidence type="ECO:0000256" key="1">
    <source>
        <dbReference type="ARBA" id="ARBA00022723"/>
    </source>
</evidence>